<protein>
    <submittedName>
        <fullName evidence="2">Metallo-beta-lactamase</fullName>
    </submittedName>
</protein>
<dbReference type="Pfam" id="PF07521">
    <property type="entry name" value="RMMBL"/>
    <property type="match status" value="1"/>
</dbReference>
<sequence>MCGFQAAGTRGDRLLRGEDKIKMFGQMVPIRAEIVRLQNTSAHADYEEILAWLGGVKQVPKKLFITYGENDASAALKEKIEKRYGWHCYVPSYLDDELLD</sequence>
<reference evidence="2 3" key="1">
    <citation type="submission" date="2015-11" db="EMBL/GenBank/DDBJ databases">
        <title>Genomic analysis of 38 Legionella species identifies large and diverse effector repertoires.</title>
        <authorList>
            <person name="Burstein D."/>
            <person name="Amaro F."/>
            <person name="Zusman T."/>
            <person name="Lifshitz Z."/>
            <person name="Cohen O."/>
            <person name="Gilbert J.A."/>
            <person name="Pupko T."/>
            <person name="Shuman H.A."/>
            <person name="Segal G."/>
        </authorList>
    </citation>
    <scope>NUCLEOTIDE SEQUENCE [LARGE SCALE GENOMIC DNA]</scope>
    <source>
        <strain evidence="2 3">Oak Ridge-10</strain>
    </source>
</reference>
<accession>A0A0W0X1A8</accession>
<dbReference type="GO" id="GO:0004521">
    <property type="term" value="F:RNA endonuclease activity"/>
    <property type="evidence" value="ECO:0007669"/>
    <property type="project" value="TreeGrafter"/>
</dbReference>
<dbReference type="PANTHER" id="PTHR11203:SF37">
    <property type="entry name" value="INTEGRATOR COMPLEX SUBUNIT 11"/>
    <property type="match status" value="1"/>
</dbReference>
<proteinExistence type="predicted"/>
<feature type="domain" description="Zn-dependent metallo-hydrolase RNA specificity" evidence="1">
    <location>
        <begin position="28"/>
        <end position="91"/>
    </location>
</feature>
<dbReference type="AlphaFoldDB" id="A0A0W0X1A8"/>
<dbReference type="RefSeq" id="WP_237758039.1">
    <property type="nucleotide sequence ID" value="NZ_LCUA01000034.1"/>
</dbReference>
<dbReference type="InterPro" id="IPR036866">
    <property type="entry name" value="RibonucZ/Hydroxyglut_hydro"/>
</dbReference>
<comment type="caution">
    <text evidence="2">The sequence shown here is derived from an EMBL/GenBank/DDBJ whole genome shotgun (WGS) entry which is preliminary data.</text>
</comment>
<name>A0A0W0X1A8_9GAMM</name>
<dbReference type="Gene3D" id="3.40.50.10890">
    <property type="match status" value="1"/>
</dbReference>
<organism evidence="2 3">
    <name type="scientific">Legionella oakridgensis</name>
    <dbReference type="NCBI Taxonomy" id="29423"/>
    <lineage>
        <taxon>Bacteria</taxon>
        <taxon>Pseudomonadati</taxon>
        <taxon>Pseudomonadota</taxon>
        <taxon>Gammaproteobacteria</taxon>
        <taxon>Legionellales</taxon>
        <taxon>Legionellaceae</taxon>
        <taxon>Legionella</taxon>
    </lineage>
</organism>
<evidence type="ECO:0000259" key="1">
    <source>
        <dbReference type="Pfam" id="PF07521"/>
    </source>
</evidence>
<dbReference type="SUPFAM" id="SSF56281">
    <property type="entry name" value="Metallo-hydrolase/oxidoreductase"/>
    <property type="match status" value="1"/>
</dbReference>
<dbReference type="EMBL" id="LNYP01000028">
    <property type="protein sequence ID" value="KTD38364.1"/>
    <property type="molecule type" value="Genomic_DNA"/>
</dbReference>
<dbReference type="InterPro" id="IPR050698">
    <property type="entry name" value="MBL"/>
</dbReference>
<dbReference type="Gene3D" id="3.60.15.10">
    <property type="entry name" value="Ribonuclease Z/Hydroxyacylglutathione hydrolase-like"/>
    <property type="match status" value="1"/>
</dbReference>
<dbReference type="Proteomes" id="UP000054858">
    <property type="component" value="Unassembled WGS sequence"/>
</dbReference>
<dbReference type="PANTHER" id="PTHR11203">
    <property type="entry name" value="CLEAVAGE AND POLYADENYLATION SPECIFICITY FACTOR FAMILY MEMBER"/>
    <property type="match status" value="1"/>
</dbReference>
<gene>
    <name evidence="2" type="ORF">Loak_1309</name>
</gene>
<evidence type="ECO:0000313" key="3">
    <source>
        <dbReference type="Proteomes" id="UP000054858"/>
    </source>
</evidence>
<evidence type="ECO:0000313" key="2">
    <source>
        <dbReference type="EMBL" id="KTD38364.1"/>
    </source>
</evidence>
<dbReference type="PATRIC" id="fig|29423.5.peg.1370"/>
<dbReference type="InterPro" id="IPR011108">
    <property type="entry name" value="RMMBL"/>
</dbReference>